<gene>
    <name evidence="4" type="ORF">HK097_006728</name>
</gene>
<name>A0AAD5SEA9_9FUNG</name>
<dbReference type="EMBL" id="JADGJD010000316">
    <property type="protein sequence ID" value="KAJ3052204.1"/>
    <property type="molecule type" value="Genomic_DNA"/>
</dbReference>
<keyword evidence="5" id="KW-1185">Reference proteome</keyword>
<dbReference type="Proteomes" id="UP001212841">
    <property type="component" value="Unassembled WGS sequence"/>
</dbReference>
<evidence type="ECO:0000259" key="3">
    <source>
        <dbReference type="Pfam" id="PF24237"/>
    </source>
</evidence>
<dbReference type="InterPro" id="IPR056515">
    <property type="entry name" value="INO80E_N"/>
</dbReference>
<reference evidence="4" key="1">
    <citation type="submission" date="2020-05" db="EMBL/GenBank/DDBJ databases">
        <title>Phylogenomic resolution of chytrid fungi.</title>
        <authorList>
            <person name="Stajich J.E."/>
            <person name="Amses K."/>
            <person name="Simmons R."/>
            <person name="Seto K."/>
            <person name="Myers J."/>
            <person name="Bonds A."/>
            <person name="Quandt C.A."/>
            <person name="Barry K."/>
            <person name="Liu P."/>
            <person name="Grigoriev I."/>
            <person name="Longcore J.E."/>
            <person name="James T.Y."/>
        </authorList>
    </citation>
    <scope>NUCLEOTIDE SEQUENCE</scope>
    <source>
        <strain evidence="4">JEL0318</strain>
    </source>
</reference>
<proteinExistence type="predicted"/>
<evidence type="ECO:0000256" key="2">
    <source>
        <dbReference type="SAM" id="MobiDB-lite"/>
    </source>
</evidence>
<feature type="region of interest" description="Disordered" evidence="2">
    <location>
        <begin position="1"/>
        <end position="29"/>
    </location>
</feature>
<feature type="domain" description="INO80 complex subunit E N-terminal" evidence="3">
    <location>
        <begin position="28"/>
        <end position="74"/>
    </location>
</feature>
<sequence>MGEYRGGGSSGGGRMQEEEEDEGRDDRYRDKYRALKAQYRYIKRENELLAEEYESAQTKLKRLKMEKNVLLDRLMLRQGQPGGMVED</sequence>
<evidence type="ECO:0000313" key="4">
    <source>
        <dbReference type="EMBL" id="KAJ3052204.1"/>
    </source>
</evidence>
<dbReference type="AlphaFoldDB" id="A0AAD5SEA9"/>
<dbReference type="Pfam" id="PF24237">
    <property type="entry name" value="INO80E"/>
    <property type="match status" value="1"/>
</dbReference>
<evidence type="ECO:0000256" key="1">
    <source>
        <dbReference type="SAM" id="Coils"/>
    </source>
</evidence>
<keyword evidence="1" id="KW-0175">Coiled coil</keyword>
<evidence type="ECO:0000313" key="5">
    <source>
        <dbReference type="Proteomes" id="UP001212841"/>
    </source>
</evidence>
<feature type="coiled-coil region" evidence="1">
    <location>
        <begin position="32"/>
        <end position="73"/>
    </location>
</feature>
<organism evidence="4 5">
    <name type="scientific">Rhizophlyctis rosea</name>
    <dbReference type="NCBI Taxonomy" id="64517"/>
    <lineage>
        <taxon>Eukaryota</taxon>
        <taxon>Fungi</taxon>
        <taxon>Fungi incertae sedis</taxon>
        <taxon>Chytridiomycota</taxon>
        <taxon>Chytridiomycota incertae sedis</taxon>
        <taxon>Chytridiomycetes</taxon>
        <taxon>Rhizophlyctidales</taxon>
        <taxon>Rhizophlyctidaceae</taxon>
        <taxon>Rhizophlyctis</taxon>
    </lineage>
</organism>
<protein>
    <recommendedName>
        <fullName evidence="3">INO80 complex subunit E N-terminal domain-containing protein</fullName>
    </recommendedName>
</protein>
<feature type="compositionally biased region" description="Gly residues" evidence="2">
    <location>
        <begin position="1"/>
        <end position="14"/>
    </location>
</feature>
<comment type="caution">
    <text evidence="4">The sequence shown here is derived from an EMBL/GenBank/DDBJ whole genome shotgun (WGS) entry which is preliminary data.</text>
</comment>
<accession>A0AAD5SEA9</accession>